<gene>
    <name evidence="1" type="ORF">NCTC11157_00970</name>
</gene>
<dbReference type="Proteomes" id="UP000254072">
    <property type="component" value="Unassembled WGS sequence"/>
</dbReference>
<proteinExistence type="predicted"/>
<reference evidence="1 2" key="1">
    <citation type="submission" date="2018-06" db="EMBL/GenBank/DDBJ databases">
        <authorList>
            <consortium name="Pathogen Informatics"/>
            <person name="Doyle S."/>
        </authorList>
    </citation>
    <scope>NUCLEOTIDE SEQUENCE [LARGE SCALE GENOMIC DNA]</scope>
    <source>
        <strain evidence="1 2">NCTC11157</strain>
    </source>
</reference>
<evidence type="ECO:0000313" key="2">
    <source>
        <dbReference type="Proteomes" id="UP000254072"/>
    </source>
</evidence>
<accession>A0A379DXP0</accession>
<protein>
    <submittedName>
        <fullName evidence="1">Uncharacterized protein</fullName>
    </submittedName>
</protein>
<dbReference type="EMBL" id="UGTL01000001">
    <property type="protein sequence ID" value="SUB85246.1"/>
    <property type="molecule type" value="Genomic_DNA"/>
</dbReference>
<organism evidence="1 2">
    <name type="scientific">Prevotella disiens</name>
    <dbReference type="NCBI Taxonomy" id="28130"/>
    <lineage>
        <taxon>Bacteria</taxon>
        <taxon>Pseudomonadati</taxon>
        <taxon>Bacteroidota</taxon>
        <taxon>Bacteroidia</taxon>
        <taxon>Bacteroidales</taxon>
        <taxon>Prevotellaceae</taxon>
        <taxon>Prevotella</taxon>
    </lineage>
</organism>
<name>A0A379DXP0_9BACT</name>
<dbReference type="AlphaFoldDB" id="A0A379DXP0"/>
<evidence type="ECO:0000313" key="1">
    <source>
        <dbReference type="EMBL" id="SUB85246.1"/>
    </source>
</evidence>
<sequence length="37" mass="4393">MIRILLSLAIFNNENNFVLYCKSELYVFVTKRGKKKV</sequence>